<evidence type="ECO:0000313" key="3">
    <source>
        <dbReference type="Proteomes" id="UP001189429"/>
    </source>
</evidence>
<dbReference type="EMBL" id="CAUYUJ010014265">
    <property type="protein sequence ID" value="CAK0839051.1"/>
    <property type="molecule type" value="Genomic_DNA"/>
</dbReference>
<name>A0ABN9T277_9DINO</name>
<keyword evidence="3" id="KW-1185">Reference proteome</keyword>
<proteinExistence type="predicted"/>
<feature type="compositionally biased region" description="Basic and acidic residues" evidence="1">
    <location>
        <begin position="116"/>
        <end position="146"/>
    </location>
</feature>
<gene>
    <name evidence="2" type="ORF">PCOR1329_LOCUS34833</name>
</gene>
<dbReference type="Proteomes" id="UP001189429">
    <property type="component" value="Unassembled WGS sequence"/>
</dbReference>
<evidence type="ECO:0000256" key="1">
    <source>
        <dbReference type="SAM" id="MobiDB-lite"/>
    </source>
</evidence>
<organism evidence="2 3">
    <name type="scientific">Prorocentrum cordatum</name>
    <dbReference type="NCBI Taxonomy" id="2364126"/>
    <lineage>
        <taxon>Eukaryota</taxon>
        <taxon>Sar</taxon>
        <taxon>Alveolata</taxon>
        <taxon>Dinophyceae</taxon>
        <taxon>Prorocentrales</taxon>
        <taxon>Prorocentraceae</taxon>
        <taxon>Prorocentrum</taxon>
    </lineage>
</organism>
<comment type="caution">
    <text evidence="2">The sequence shown here is derived from an EMBL/GenBank/DDBJ whole genome shotgun (WGS) entry which is preliminary data.</text>
</comment>
<feature type="region of interest" description="Disordered" evidence="1">
    <location>
        <begin position="101"/>
        <end position="157"/>
    </location>
</feature>
<accession>A0ABN9T277</accession>
<feature type="compositionally biased region" description="Gly residues" evidence="1">
    <location>
        <begin position="147"/>
        <end position="157"/>
    </location>
</feature>
<sequence length="157" mass="16483">MKPPALVVEWMMSSTGHSSTVALSSATCCPARTRSYLVGSCCSADDLLADRKVPFSQLVSLVRRFSETANGALDSEEPCLPGVPGRLARVPDPRACRGRLLGLRRGPEEQAGAGLLRDRVAGEGQGDRQGLRREDHGAAREGRRGPDQGGGGADEGG</sequence>
<evidence type="ECO:0000313" key="2">
    <source>
        <dbReference type="EMBL" id="CAK0839051.1"/>
    </source>
</evidence>
<protein>
    <submittedName>
        <fullName evidence="2">Uncharacterized protein</fullName>
    </submittedName>
</protein>
<reference evidence="2" key="1">
    <citation type="submission" date="2023-10" db="EMBL/GenBank/DDBJ databases">
        <authorList>
            <person name="Chen Y."/>
            <person name="Shah S."/>
            <person name="Dougan E. K."/>
            <person name="Thang M."/>
            <person name="Chan C."/>
        </authorList>
    </citation>
    <scope>NUCLEOTIDE SEQUENCE [LARGE SCALE GENOMIC DNA]</scope>
</reference>